<feature type="signal peptide" evidence="1">
    <location>
        <begin position="1"/>
        <end position="17"/>
    </location>
</feature>
<evidence type="ECO:0000256" key="1">
    <source>
        <dbReference type="SAM" id="SignalP"/>
    </source>
</evidence>
<sequence length="169" mass="18010">MHPFVIFALTAPLAAFAAPLQRRQQQNLDATVLKFADVLNQFEAQFYSAALSKFVDNDFASAGFRSTQIPLEQYLLIQNDETTHSSVLQSGLAAIGDEPITSCKFNLDAATKDVATMTATARVVENLGVAAFLGAAPLISDPIILQAAGSILTVEARHQTIVNILSSSG</sequence>
<comment type="caution">
    <text evidence="2">The sequence shown here is derived from an EMBL/GenBank/DDBJ whole genome shotgun (WGS) entry which is preliminary data.</text>
</comment>
<evidence type="ECO:0008006" key="4">
    <source>
        <dbReference type="Google" id="ProtNLM"/>
    </source>
</evidence>
<feature type="chain" id="PRO_5045243339" description="Ferritin-like domain-containing protein" evidence="1">
    <location>
        <begin position="18"/>
        <end position="169"/>
    </location>
</feature>
<dbReference type="EMBL" id="JBAHYK010001173">
    <property type="protein sequence ID" value="KAL0569195.1"/>
    <property type="molecule type" value="Genomic_DNA"/>
</dbReference>
<dbReference type="Pfam" id="PF13668">
    <property type="entry name" value="Ferritin_2"/>
    <property type="match status" value="1"/>
</dbReference>
<accession>A0ABR3F1X1</accession>
<feature type="non-terminal residue" evidence="2">
    <location>
        <position position="169"/>
    </location>
</feature>
<dbReference type="Proteomes" id="UP001465976">
    <property type="component" value="Unassembled WGS sequence"/>
</dbReference>
<dbReference type="SUPFAM" id="SSF47240">
    <property type="entry name" value="Ferritin-like"/>
    <property type="match status" value="1"/>
</dbReference>
<keyword evidence="1" id="KW-0732">Signal</keyword>
<gene>
    <name evidence="2" type="ORF">V5O48_012779</name>
</gene>
<reference evidence="2 3" key="1">
    <citation type="submission" date="2024-02" db="EMBL/GenBank/DDBJ databases">
        <title>A draft genome for the cacao thread blight pathogen Marasmius crinis-equi.</title>
        <authorList>
            <person name="Cohen S.P."/>
            <person name="Baruah I.K."/>
            <person name="Amoako-Attah I."/>
            <person name="Bukari Y."/>
            <person name="Meinhardt L.W."/>
            <person name="Bailey B.A."/>
        </authorList>
    </citation>
    <scope>NUCLEOTIDE SEQUENCE [LARGE SCALE GENOMIC DNA]</scope>
    <source>
        <strain evidence="2 3">GH-76</strain>
    </source>
</reference>
<proteinExistence type="predicted"/>
<organism evidence="2 3">
    <name type="scientific">Marasmius crinis-equi</name>
    <dbReference type="NCBI Taxonomy" id="585013"/>
    <lineage>
        <taxon>Eukaryota</taxon>
        <taxon>Fungi</taxon>
        <taxon>Dikarya</taxon>
        <taxon>Basidiomycota</taxon>
        <taxon>Agaricomycotina</taxon>
        <taxon>Agaricomycetes</taxon>
        <taxon>Agaricomycetidae</taxon>
        <taxon>Agaricales</taxon>
        <taxon>Marasmiineae</taxon>
        <taxon>Marasmiaceae</taxon>
        <taxon>Marasmius</taxon>
    </lineage>
</organism>
<dbReference type="InterPro" id="IPR009078">
    <property type="entry name" value="Ferritin-like_SF"/>
</dbReference>
<keyword evidence="3" id="KW-1185">Reference proteome</keyword>
<evidence type="ECO:0000313" key="2">
    <source>
        <dbReference type="EMBL" id="KAL0569195.1"/>
    </source>
</evidence>
<evidence type="ECO:0000313" key="3">
    <source>
        <dbReference type="Proteomes" id="UP001465976"/>
    </source>
</evidence>
<name>A0ABR3F1X1_9AGAR</name>
<dbReference type="CDD" id="cd00657">
    <property type="entry name" value="Ferritin_like"/>
    <property type="match status" value="1"/>
</dbReference>
<protein>
    <recommendedName>
        <fullName evidence="4">Ferritin-like domain-containing protein</fullName>
    </recommendedName>
</protein>